<dbReference type="Proteomes" id="UP000242715">
    <property type="component" value="Unassembled WGS sequence"/>
</dbReference>
<dbReference type="InterPro" id="IPR008479">
    <property type="entry name" value="DUF760"/>
</dbReference>
<keyword evidence="2" id="KW-1185">Reference proteome</keyword>
<sequence length="115" mass="13214">MSRPSSVEVEDIIHQLVQNILRRFLLDDASSNFIEQSVEDYHTDSDDEFSDTVATSRDYLAKLLFWSVYVIGSSLKRIGKQIAFKLCCWTFIENTDGSLVYSFLPLFLIQPPKSL</sequence>
<dbReference type="Pfam" id="PF05542">
    <property type="entry name" value="DUF760"/>
    <property type="match status" value="1"/>
</dbReference>
<dbReference type="EMBL" id="DF973654">
    <property type="protein sequence ID" value="GAU37098.1"/>
    <property type="molecule type" value="Genomic_DNA"/>
</dbReference>
<dbReference type="AlphaFoldDB" id="A0A2Z6MX15"/>
<reference evidence="2" key="1">
    <citation type="journal article" date="2017" name="Front. Plant Sci.">
        <title>Climate Clever Clovers: New Paradigm to Reduce the Environmental Footprint of Ruminants by Breeding Low Methanogenic Forages Utilizing Haplotype Variation.</title>
        <authorList>
            <person name="Kaur P."/>
            <person name="Appels R."/>
            <person name="Bayer P.E."/>
            <person name="Keeble-Gagnere G."/>
            <person name="Wang J."/>
            <person name="Hirakawa H."/>
            <person name="Shirasawa K."/>
            <person name="Vercoe P."/>
            <person name="Stefanova K."/>
            <person name="Durmic Z."/>
            <person name="Nichols P."/>
            <person name="Revell C."/>
            <person name="Isobe S.N."/>
            <person name="Edwards D."/>
            <person name="Erskine W."/>
        </authorList>
    </citation>
    <scope>NUCLEOTIDE SEQUENCE [LARGE SCALE GENOMIC DNA]</scope>
    <source>
        <strain evidence="2">cv. Daliak</strain>
    </source>
</reference>
<evidence type="ECO:0000313" key="1">
    <source>
        <dbReference type="EMBL" id="GAU37098.1"/>
    </source>
</evidence>
<protein>
    <submittedName>
        <fullName evidence="1">Uncharacterized protein</fullName>
    </submittedName>
</protein>
<dbReference type="OrthoDB" id="4115at2759"/>
<organism evidence="1 2">
    <name type="scientific">Trifolium subterraneum</name>
    <name type="common">Subterranean clover</name>
    <dbReference type="NCBI Taxonomy" id="3900"/>
    <lineage>
        <taxon>Eukaryota</taxon>
        <taxon>Viridiplantae</taxon>
        <taxon>Streptophyta</taxon>
        <taxon>Embryophyta</taxon>
        <taxon>Tracheophyta</taxon>
        <taxon>Spermatophyta</taxon>
        <taxon>Magnoliopsida</taxon>
        <taxon>eudicotyledons</taxon>
        <taxon>Gunneridae</taxon>
        <taxon>Pentapetalae</taxon>
        <taxon>rosids</taxon>
        <taxon>fabids</taxon>
        <taxon>Fabales</taxon>
        <taxon>Fabaceae</taxon>
        <taxon>Papilionoideae</taxon>
        <taxon>50 kb inversion clade</taxon>
        <taxon>NPAAA clade</taxon>
        <taxon>Hologalegina</taxon>
        <taxon>IRL clade</taxon>
        <taxon>Trifolieae</taxon>
        <taxon>Trifolium</taxon>
    </lineage>
</organism>
<gene>
    <name evidence="1" type="ORF">TSUD_278850</name>
</gene>
<name>A0A2Z6MX15_TRISU</name>
<dbReference type="PANTHER" id="PTHR33598:SF10">
    <property type="entry name" value="SEED MATURATION-LIKE PROTEIN"/>
    <property type="match status" value="1"/>
</dbReference>
<proteinExistence type="predicted"/>
<dbReference type="PANTHER" id="PTHR33598">
    <property type="entry name" value="OS02G0833400 PROTEIN"/>
    <property type="match status" value="1"/>
</dbReference>
<accession>A0A2Z6MX15</accession>
<evidence type="ECO:0000313" key="2">
    <source>
        <dbReference type="Proteomes" id="UP000242715"/>
    </source>
</evidence>